<feature type="binding site" evidence="10">
    <location>
        <begin position="157"/>
        <end position="160"/>
    </location>
    <ligand>
        <name>substrate</name>
    </ligand>
</feature>
<evidence type="ECO:0000256" key="8">
    <source>
        <dbReference type="ARBA" id="ARBA00051875"/>
    </source>
</evidence>
<keyword evidence="5 10" id="KW-0378">Hydrolase</keyword>
<name>A0A517ZSD6_9PLAN</name>
<evidence type="ECO:0000256" key="4">
    <source>
        <dbReference type="ARBA" id="ARBA00022741"/>
    </source>
</evidence>
<dbReference type="EMBL" id="CP036276">
    <property type="protein sequence ID" value="QDU45350.1"/>
    <property type="molecule type" value="Genomic_DNA"/>
</dbReference>
<keyword evidence="6 10" id="KW-0460">Magnesium</keyword>
<evidence type="ECO:0000256" key="11">
    <source>
        <dbReference type="RuleBase" id="RU003781"/>
    </source>
</evidence>
<dbReference type="InterPro" id="IPR002637">
    <property type="entry name" value="RdgB/HAM1"/>
</dbReference>
<dbReference type="FunFam" id="3.90.950.10:FF:000001">
    <property type="entry name" value="dITP/XTP pyrophosphatase"/>
    <property type="match status" value="1"/>
</dbReference>
<dbReference type="GO" id="GO:0005829">
    <property type="term" value="C:cytosol"/>
    <property type="evidence" value="ECO:0007669"/>
    <property type="project" value="TreeGrafter"/>
</dbReference>
<dbReference type="GO" id="GO:0000166">
    <property type="term" value="F:nucleotide binding"/>
    <property type="evidence" value="ECO:0007669"/>
    <property type="project" value="UniProtKB-KW"/>
</dbReference>
<keyword evidence="7 10" id="KW-0546">Nucleotide metabolism</keyword>
<dbReference type="AlphaFoldDB" id="A0A517ZSD6"/>
<keyword evidence="13" id="KW-1185">Reference proteome</keyword>
<comment type="catalytic activity">
    <reaction evidence="9 10">
        <text>XTP + H2O = XMP + diphosphate + H(+)</text>
        <dbReference type="Rhea" id="RHEA:28610"/>
        <dbReference type="ChEBI" id="CHEBI:15377"/>
        <dbReference type="ChEBI" id="CHEBI:15378"/>
        <dbReference type="ChEBI" id="CHEBI:33019"/>
        <dbReference type="ChEBI" id="CHEBI:57464"/>
        <dbReference type="ChEBI" id="CHEBI:61314"/>
        <dbReference type="EC" id="3.6.1.66"/>
    </reaction>
</comment>
<dbReference type="GO" id="GO:0036220">
    <property type="term" value="F:ITP diphosphatase activity"/>
    <property type="evidence" value="ECO:0007669"/>
    <property type="project" value="UniProtKB-UniRule"/>
</dbReference>
<keyword evidence="3 10" id="KW-0479">Metal-binding</keyword>
<accession>A0A517ZSD6</accession>
<feature type="binding site" evidence="10">
    <location>
        <begin position="185"/>
        <end position="186"/>
    </location>
    <ligand>
        <name>substrate</name>
    </ligand>
</feature>
<comment type="catalytic activity">
    <reaction evidence="8 10">
        <text>dITP + H2O = dIMP + diphosphate + H(+)</text>
        <dbReference type="Rhea" id="RHEA:28342"/>
        <dbReference type="ChEBI" id="CHEBI:15377"/>
        <dbReference type="ChEBI" id="CHEBI:15378"/>
        <dbReference type="ChEBI" id="CHEBI:33019"/>
        <dbReference type="ChEBI" id="CHEBI:61194"/>
        <dbReference type="ChEBI" id="CHEBI:61382"/>
        <dbReference type="EC" id="3.6.1.66"/>
    </reaction>
</comment>
<comment type="caution">
    <text evidence="10">Lacks conserved residue(s) required for the propagation of feature annotation.</text>
</comment>
<reference evidence="12 13" key="1">
    <citation type="submission" date="2019-02" db="EMBL/GenBank/DDBJ databases">
        <title>Deep-cultivation of Planctomycetes and their phenomic and genomic characterization uncovers novel biology.</title>
        <authorList>
            <person name="Wiegand S."/>
            <person name="Jogler M."/>
            <person name="Boedeker C."/>
            <person name="Pinto D."/>
            <person name="Vollmers J."/>
            <person name="Rivas-Marin E."/>
            <person name="Kohn T."/>
            <person name="Peeters S.H."/>
            <person name="Heuer A."/>
            <person name="Rast P."/>
            <person name="Oberbeckmann S."/>
            <person name="Bunk B."/>
            <person name="Jeske O."/>
            <person name="Meyerdierks A."/>
            <person name="Storesund J.E."/>
            <person name="Kallscheuer N."/>
            <person name="Luecker S."/>
            <person name="Lage O.M."/>
            <person name="Pohl T."/>
            <person name="Merkel B.J."/>
            <person name="Hornburger P."/>
            <person name="Mueller R.-W."/>
            <person name="Bruemmer F."/>
            <person name="Labrenz M."/>
            <person name="Spormann A.M."/>
            <person name="Op den Camp H."/>
            <person name="Overmann J."/>
            <person name="Amann R."/>
            <person name="Jetten M.S.M."/>
            <person name="Mascher T."/>
            <person name="Medema M.H."/>
            <person name="Devos D.P."/>
            <person name="Kaster A.-K."/>
            <person name="Ovreas L."/>
            <person name="Rohde M."/>
            <person name="Galperin M.Y."/>
            <person name="Jogler C."/>
        </authorList>
    </citation>
    <scope>NUCLEOTIDE SEQUENCE [LARGE SCALE GENOMIC DNA]</scope>
    <source>
        <strain evidence="12 13">Mal52</strain>
    </source>
</reference>
<sequence length="205" mass="22315">MTDKPQIVLGSRNLKKSGEIKDLLAPHGIDVISVAEVADLAEVVEDGASFAENAAKKAREPALELSRWVLAEDSGLMVDALEGRPGIYSARYAGENASDQENNDKLLMELADVPPARRSAGYVCSIALSDPEGQIRLTAEASCRGQIIDSPRGSNGFGYDPLFMVPEYHRTFGELDAVVKQRLSHRARAFARFIPRLVALFRGDC</sequence>
<dbReference type="GO" id="GO:0035870">
    <property type="term" value="F:dITP diphosphatase activity"/>
    <property type="evidence" value="ECO:0007669"/>
    <property type="project" value="UniProtKB-UniRule"/>
</dbReference>
<feature type="binding site" evidence="10">
    <location>
        <position position="180"/>
    </location>
    <ligand>
        <name>substrate</name>
    </ligand>
</feature>
<dbReference type="InterPro" id="IPR020922">
    <property type="entry name" value="dITP/XTP_pyrophosphatase"/>
</dbReference>
<dbReference type="GO" id="GO:0017111">
    <property type="term" value="F:ribonucleoside triphosphate phosphatase activity"/>
    <property type="evidence" value="ECO:0007669"/>
    <property type="project" value="InterPro"/>
</dbReference>
<keyword evidence="4 10" id="KW-0547">Nucleotide-binding</keyword>
<feature type="binding site" evidence="10">
    <location>
        <position position="73"/>
    </location>
    <ligand>
        <name>Mg(2+)</name>
        <dbReference type="ChEBI" id="CHEBI:18420"/>
    </ligand>
</feature>
<dbReference type="PANTHER" id="PTHR11067:SF9">
    <property type="entry name" value="INOSINE TRIPHOSPHATE PYROPHOSPHATASE"/>
    <property type="match status" value="1"/>
</dbReference>
<comment type="subunit">
    <text evidence="2 10">Homodimer.</text>
</comment>
<evidence type="ECO:0000256" key="10">
    <source>
        <dbReference type="HAMAP-Rule" id="MF_01405"/>
    </source>
</evidence>
<dbReference type="Proteomes" id="UP000319383">
    <property type="component" value="Chromosome"/>
</dbReference>
<proteinExistence type="inferred from homology"/>
<feature type="binding site" evidence="10">
    <location>
        <begin position="11"/>
        <end position="16"/>
    </location>
    <ligand>
        <name>substrate</name>
    </ligand>
</feature>
<dbReference type="NCBIfam" id="TIGR00042">
    <property type="entry name" value="RdgB/HAM1 family non-canonical purine NTP pyrophosphatase"/>
    <property type="match status" value="1"/>
</dbReference>
<protein>
    <recommendedName>
        <fullName evidence="10">dITP/XTP pyrophosphatase</fullName>
        <ecNumber evidence="10">3.6.1.66</ecNumber>
    </recommendedName>
    <alternativeName>
        <fullName evidence="10">Non-canonical purine NTP pyrophosphatase</fullName>
    </alternativeName>
    <alternativeName>
        <fullName evidence="10">Non-standard purine NTP pyrophosphatase</fullName>
    </alternativeName>
    <alternativeName>
        <fullName evidence="10">Nucleoside-triphosphate diphosphatase</fullName>
    </alternativeName>
    <alternativeName>
        <fullName evidence="10">Nucleoside-triphosphate pyrophosphatase</fullName>
        <shortName evidence="10">NTPase</shortName>
    </alternativeName>
</protein>
<evidence type="ECO:0000256" key="1">
    <source>
        <dbReference type="ARBA" id="ARBA00008023"/>
    </source>
</evidence>
<comment type="similarity">
    <text evidence="1 10 11">Belongs to the HAM1 NTPase family.</text>
</comment>
<organism evidence="12 13">
    <name type="scientific">Symmachiella dynata</name>
    <dbReference type="NCBI Taxonomy" id="2527995"/>
    <lineage>
        <taxon>Bacteria</taxon>
        <taxon>Pseudomonadati</taxon>
        <taxon>Planctomycetota</taxon>
        <taxon>Planctomycetia</taxon>
        <taxon>Planctomycetales</taxon>
        <taxon>Planctomycetaceae</taxon>
        <taxon>Symmachiella</taxon>
    </lineage>
</organism>
<dbReference type="GO" id="GO:0036222">
    <property type="term" value="F:XTP diphosphatase activity"/>
    <property type="evidence" value="ECO:0007669"/>
    <property type="project" value="UniProtKB-UniRule"/>
</dbReference>
<dbReference type="SUPFAM" id="SSF52972">
    <property type="entry name" value="ITPase-like"/>
    <property type="match status" value="1"/>
</dbReference>
<dbReference type="PANTHER" id="PTHR11067">
    <property type="entry name" value="INOSINE TRIPHOSPHATE PYROPHOSPHATASE/HAM1 PROTEIN"/>
    <property type="match status" value="1"/>
</dbReference>
<evidence type="ECO:0000256" key="3">
    <source>
        <dbReference type="ARBA" id="ARBA00022723"/>
    </source>
</evidence>
<evidence type="ECO:0000256" key="9">
    <source>
        <dbReference type="ARBA" id="ARBA00052017"/>
    </source>
</evidence>
<evidence type="ECO:0000313" key="12">
    <source>
        <dbReference type="EMBL" id="QDU45350.1"/>
    </source>
</evidence>
<dbReference type="EC" id="3.6.1.66" evidence="10"/>
<dbReference type="Pfam" id="PF01725">
    <property type="entry name" value="Ham1p_like"/>
    <property type="match status" value="1"/>
</dbReference>
<evidence type="ECO:0000256" key="5">
    <source>
        <dbReference type="ARBA" id="ARBA00022801"/>
    </source>
</evidence>
<dbReference type="KEGG" id="sdyn:Mal52_38440"/>
<dbReference type="GO" id="GO:0009146">
    <property type="term" value="P:purine nucleoside triphosphate catabolic process"/>
    <property type="evidence" value="ECO:0007669"/>
    <property type="project" value="UniProtKB-UniRule"/>
</dbReference>
<dbReference type="GO" id="GO:0046872">
    <property type="term" value="F:metal ion binding"/>
    <property type="evidence" value="ECO:0007669"/>
    <property type="project" value="UniProtKB-KW"/>
</dbReference>
<dbReference type="Gene3D" id="3.90.950.10">
    <property type="match status" value="1"/>
</dbReference>
<evidence type="ECO:0000313" key="13">
    <source>
        <dbReference type="Proteomes" id="UP000319383"/>
    </source>
</evidence>
<feature type="active site" description="Proton acceptor" evidence="10">
    <location>
        <position position="73"/>
    </location>
</feature>
<evidence type="ECO:0000256" key="7">
    <source>
        <dbReference type="ARBA" id="ARBA00023080"/>
    </source>
</evidence>
<dbReference type="InterPro" id="IPR029001">
    <property type="entry name" value="ITPase-like_fam"/>
</dbReference>
<comment type="function">
    <text evidence="10">Pyrophosphatase that catalyzes the hydrolysis of nucleoside triphosphates to their monophosphate derivatives, with a high preference for the non-canonical purine nucleotides XTP (xanthosine triphosphate), dITP (deoxyinosine triphosphate) and ITP. Seems to function as a house-cleaning enzyme that removes non-canonical purine nucleotides from the nucleotide pool, thus preventing their incorporation into DNA/RNA and avoiding chromosomal lesions.</text>
</comment>
<dbReference type="CDD" id="cd00515">
    <property type="entry name" value="HAM1"/>
    <property type="match status" value="1"/>
</dbReference>
<gene>
    <name evidence="12" type="ORF">Mal52_38440</name>
</gene>
<feature type="binding site" evidence="10">
    <location>
        <position position="74"/>
    </location>
    <ligand>
        <name>substrate</name>
    </ligand>
</feature>
<comment type="cofactor">
    <cofactor evidence="10">
        <name>Mg(2+)</name>
        <dbReference type="ChEBI" id="CHEBI:18420"/>
    </cofactor>
    <text evidence="10">Binds 1 Mg(2+) ion per subunit.</text>
</comment>
<evidence type="ECO:0000256" key="2">
    <source>
        <dbReference type="ARBA" id="ARBA00011738"/>
    </source>
</evidence>
<dbReference type="GO" id="GO:0009117">
    <property type="term" value="P:nucleotide metabolic process"/>
    <property type="evidence" value="ECO:0007669"/>
    <property type="project" value="UniProtKB-KW"/>
</dbReference>
<dbReference type="RefSeq" id="WP_145377735.1">
    <property type="nucleotide sequence ID" value="NZ_CP036276.1"/>
</dbReference>
<evidence type="ECO:0000256" key="6">
    <source>
        <dbReference type="ARBA" id="ARBA00022842"/>
    </source>
</evidence>
<comment type="catalytic activity">
    <reaction evidence="10">
        <text>ITP + H2O = IMP + diphosphate + H(+)</text>
        <dbReference type="Rhea" id="RHEA:29399"/>
        <dbReference type="ChEBI" id="CHEBI:15377"/>
        <dbReference type="ChEBI" id="CHEBI:15378"/>
        <dbReference type="ChEBI" id="CHEBI:33019"/>
        <dbReference type="ChEBI" id="CHEBI:58053"/>
        <dbReference type="ChEBI" id="CHEBI:61402"/>
        <dbReference type="EC" id="3.6.1.66"/>
    </reaction>
</comment>
<dbReference type="HAMAP" id="MF_01405">
    <property type="entry name" value="Non_canon_purine_NTPase"/>
    <property type="match status" value="1"/>
</dbReference>